<keyword evidence="5" id="KW-0539">Nucleus</keyword>
<protein>
    <recommendedName>
        <fullName evidence="8">Mediator of RNA polymerase II transcription subunit 17</fullName>
    </recommendedName>
</protein>
<keyword evidence="7" id="KW-1185">Reference proteome</keyword>
<sequence length="665" mass="74612">MDENMKIDLDKLPIKRLEAIDEAGNEQFPPDIGYEEKRLNMIRRVDFSQAMERDAKKQKSSKEAVGTQAWPWQSLVENLQLAQQELSIVLDLINTVEANDAVTVAGMQRPKQLPHESLSDIAVSAATKLQRLRHLGRYFKQSSKSLEQQVTREARFYGSLIRLQQNWKVKRQRIGLSGPGSESFTIDLLDNSTTDLILSSRSLTLSTVRIDRDPAGILTVQLPSKLCRSLSVEFPGSHSRRKQKGFIKGKMLESGLYPQEDKKEALTDENVNERVKDSHLILREIHQSIFQEQVFDLVNHGSYNPSPGVNVIAMREDRLHLSIGQETSVSFCLLPSVEEESTGRVESNNLAQIRENRISSTDSLGLSAVDEKCDSHTRNYLNFPDPVSLEIFLQYLFHDDVFLKSKDRRITSPRLLVPGQTTGDGCNFLGHFCMTIAHRIFSRKVLSLLEGLVEGVPYLHLLSHPTWHSRISSWSLSLKVPQSILRSSRRIKPSGSNDLKSGIRSQFNTKVVVNDDQINVSGEGTPGLVGSLRGDFSDSCSINSYGCDLVDLPVAILHQVASQVIDWLHEEALIVGMKVSRDFLCLYFDLDQGETLGLVANVDAEDIEGCISWWLVFDDGSMEEGKLAPDDVEFRNRRFLGHLSLEALYSTLMDLVSFCASGGSH</sequence>
<proteinExistence type="inferred from homology"/>
<keyword evidence="4" id="KW-0804">Transcription</keyword>
<dbReference type="EMBL" id="JANQDX010000018">
    <property type="protein sequence ID" value="KAL0905620.1"/>
    <property type="molecule type" value="Genomic_DNA"/>
</dbReference>
<dbReference type="Proteomes" id="UP001552299">
    <property type="component" value="Unassembled WGS sequence"/>
</dbReference>
<evidence type="ECO:0000256" key="1">
    <source>
        <dbReference type="ARBA" id="ARBA00004123"/>
    </source>
</evidence>
<dbReference type="AlphaFoldDB" id="A0ABD0U1A5"/>
<evidence type="ECO:0000256" key="3">
    <source>
        <dbReference type="ARBA" id="ARBA00023015"/>
    </source>
</evidence>
<reference evidence="6 7" key="1">
    <citation type="journal article" date="2024" name="Plant Biotechnol. J.">
        <title>Dendrobium thyrsiflorum genome and its molecular insights into genes involved in important horticultural traits.</title>
        <authorList>
            <person name="Chen B."/>
            <person name="Wang J.Y."/>
            <person name="Zheng P.J."/>
            <person name="Li K.L."/>
            <person name="Liang Y.M."/>
            <person name="Chen X.F."/>
            <person name="Zhang C."/>
            <person name="Zhao X."/>
            <person name="He X."/>
            <person name="Zhang G.Q."/>
            <person name="Liu Z.J."/>
            <person name="Xu Q."/>
        </authorList>
    </citation>
    <scope>NUCLEOTIDE SEQUENCE [LARGE SCALE GENOMIC DNA]</scope>
    <source>
        <strain evidence="6">GZMU011</strain>
    </source>
</reference>
<dbReference type="GO" id="GO:0005634">
    <property type="term" value="C:nucleus"/>
    <property type="evidence" value="ECO:0007669"/>
    <property type="project" value="UniProtKB-SubCell"/>
</dbReference>
<comment type="subcellular location">
    <subcellularLocation>
        <location evidence="1">Nucleus</location>
    </subcellularLocation>
</comment>
<comment type="similarity">
    <text evidence="2">Belongs to the Mediator complex subunit 17 family.</text>
</comment>
<organism evidence="6 7">
    <name type="scientific">Dendrobium thyrsiflorum</name>
    <name type="common">Pinecone-like raceme dendrobium</name>
    <name type="synonym">Orchid</name>
    <dbReference type="NCBI Taxonomy" id="117978"/>
    <lineage>
        <taxon>Eukaryota</taxon>
        <taxon>Viridiplantae</taxon>
        <taxon>Streptophyta</taxon>
        <taxon>Embryophyta</taxon>
        <taxon>Tracheophyta</taxon>
        <taxon>Spermatophyta</taxon>
        <taxon>Magnoliopsida</taxon>
        <taxon>Liliopsida</taxon>
        <taxon>Asparagales</taxon>
        <taxon>Orchidaceae</taxon>
        <taxon>Epidendroideae</taxon>
        <taxon>Malaxideae</taxon>
        <taxon>Dendrobiinae</taxon>
        <taxon>Dendrobium</taxon>
    </lineage>
</organism>
<evidence type="ECO:0000313" key="6">
    <source>
        <dbReference type="EMBL" id="KAL0905620.1"/>
    </source>
</evidence>
<keyword evidence="3" id="KW-0805">Transcription regulation</keyword>
<comment type="caution">
    <text evidence="6">The sequence shown here is derived from an EMBL/GenBank/DDBJ whole genome shotgun (WGS) entry which is preliminary data.</text>
</comment>
<evidence type="ECO:0000256" key="2">
    <source>
        <dbReference type="ARBA" id="ARBA00005635"/>
    </source>
</evidence>
<evidence type="ECO:0008006" key="8">
    <source>
        <dbReference type="Google" id="ProtNLM"/>
    </source>
</evidence>
<dbReference type="InterPro" id="IPR019313">
    <property type="entry name" value="Mediator_Med17"/>
</dbReference>
<gene>
    <name evidence="6" type="ORF">M5K25_024053</name>
</gene>
<accession>A0ABD0U1A5</accession>
<evidence type="ECO:0000256" key="5">
    <source>
        <dbReference type="ARBA" id="ARBA00023242"/>
    </source>
</evidence>
<evidence type="ECO:0000256" key="4">
    <source>
        <dbReference type="ARBA" id="ARBA00023163"/>
    </source>
</evidence>
<name>A0ABD0U1A5_DENTH</name>
<dbReference type="PANTHER" id="PTHR13114:SF7">
    <property type="entry name" value="MEDIATOR OF RNA POLYMERASE II TRANSCRIPTION SUBUNIT 17"/>
    <property type="match status" value="1"/>
</dbReference>
<dbReference type="PANTHER" id="PTHR13114">
    <property type="entry name" value="MEDIATOR OF RNA POLYMERASE II TRANSCRIPTION SUBUNIT 17"/>
    <property type="match status" value="1"/>
</dbReference>
<evidence type="ECO:0000313" key="7">
    <source>
        <dbReference type="Proteomes" id="UP001552299"/>
    </source>
</evidence>